<accession>A0A927YLQ1</accession>
<dbReference type="EMBL" id="SVER01000009">
    <property type="protein sequence ID" value="MBE5919049.1"/>
    <property type="molecule type" value="Genomic_DNA"/>
</dbReference>
<feature type="coiled-coil region" evidence="1">
    <location>
        <begin position="1"/>
        <end position="32"/>
    </location>
</feature>
<proteinExistence type="predicted"/>
<comment type="caution">
    <text evidence="2">The sequence shown here is derived from an EMBL/GenBank/DDBJ whole genome shotgun (WGS) entry which is preliminary data.</text>
</comment>
<name>A0A927YLQ1_9FIRM</name>
<evidence type="ECO:0000313" key="3">
    <source>
        <dbReference type="Proteomes" id="UP000766246"/>
    </source>
</evidence>
<reference evidence="2" key="1">
    <citation type="submission" date="2019-04" db="EMBL/GenBank/DDBJ databases">
        <title>Evolution of Biomass-Degrading Anaerobic Consortia Revealed by Metagenomics.</title>
        <authorList>
            <person name="Peng X."/>
        </authorList>
    </citation>
    <scope>NUCLEOTIDE SEQUENCE</scope>
    <source>
        <strain evidence="2">SIG311</strain>
    </source>
</reference>
<keyword evidence="1" id="KW-0175">Coiled coil</keyword>
<evidence type="ECO:0000313" key="2">
    <source>
        <dbReference type="EMBL" id="MBE5919049.1"/>
    </source>
</evidence>
<gene>
    <name evidence="2" type="ORF">E7272_04315</name>
</gene>
<protein>
    <submittedName>
        <fullName evidence="2">Uncharacterized protein</fullName>
    </submittedName>
</protein>
<sequence>MSDEKLALKKELRELEEKEETLRASYKKFFKELEEHDAIRRQQVQKSDEMLEAAHGDPKLASILEEKNDVLQQMKEASAKYADEADHEFKKSLNEITAKRDSITKKLESEEDERK</sequence>
<dbReference type="AlphaFoldDB" id="A0A927YLQ1"/>
<organism evidence="2 3">
    <name type="scientific">Pseudobutyrivibrio ruminis</name>
    <dbReference type="NCBI Taxonomy" id="46206"/>
    <lineage>
        <taxon>Bacteria</taxon>
        <taxon>Bacillati</taxon>
        <taxon>Bacillota</taxon>
        <taxon>Clostridia</taxon>
        <taxon>Lachnospirales</taxon>
        <taxon>Lachnospiraceae</taxon>
        <taxon>Pseudobutyrivibrio</taxon>
    </lineage>
</organism>
<evidence type="ECO:0000256" key="1">
    <source>
        <dbReference type="SAM" id="Coils"/>
    </source>
</evidence>
<feature type="coiled-coil region" evidence="1">
    <location>
        <begin position="60"/>
        <end position="113"/>
    </location>
</feature>
<dbReference type="Proteomes" id="UP000766246">
    <property type="component" value="Unassembled WGS sequence"/>
</dbReference>